<protein>
    <recommendedName>
        <fullName evidence="5">VPLPA-CTERM sorting domain-containing protein</fullName>
    </recommendedName>
</protein>
<proteinExistence type="predicted"/>
<sequence>MHKVLVTIGATTGLLLGLPLLSSAASAASFSASSSLTASATLSGAALPLVDIFDDSVGPLFDAFGVATAFADAGVIIDMVGLTGSGFSEVSGSASAPYGEAYATSDSFLTVDIFNDTGADLTFTLTYSMLADSFADYVGADLVGASYAGAYTYSEVGVYVENDAFDVLLDDFLLSESCAESFLPALMPCVAGETMQSDSQSLLGGVFTTTIADGEGRYIEFYSESFGTAFVTSVPVPAALPLLAAGLGALGLTRLRRRTADRRG</sequence>
<dbReference type="EMBL" id="SMZO01000030">
    <property type="protein sequence ID" value="TDL86449.1"/>
    <property type="molecule type" value="Genomic_DNA"/>
</dbReference>
<keyword evidence="4" id="KW-1185">Reference proteome</keyword>
<dbReference type="RefSeq" id="WP_133343375.1">
    <property type="nucleotide sequence ID" value="NZ_SMZO01000030.1"/>
</dbReference>
<gene>
    <name evidence="3" type="ORF">E2L05_13205</name>
</gene>
<organism evidence="3 4">
    <name type="scientific">Meridianimarinicoccus aquatilis</name>
    <dbReference type="NCBI Taxonomy" id="2552766"/>
    <lineage>
        <taxon>Bacteria</taxon>
        <taxon>Pseudomonadati</taxon>
        <taxon>Pseudomonadota</taxon>
        <taxon>Alphaproteobacteria</taxon>
        <taxon>Rhodobacterales</taxon>
        <taxon>Paracoccaceae</taxon>
        <taxon>Meridianimarinicoccus</taxon>
    </lineage>
</organism>
<feature type="signal peptide" evidence="2">
    <location>
        <begin position="1"/>
        <end position="27"/>
    </location>
</feature>
<evidence type="ECO:0008006" key="5">
    <source>
        <dbReference type="Google" id="ProtNLM"/>
    </source>
</evidence>
<comment type="caution">
    <text evidence="3">The sequence shown here is derived from an EMBL/GenBank/DDBJ whole genome shotgun (WGS) entry which is preliminary data.</text>
</comment>
<accession>A0A4V3BBB6</accession>
<keyword evidence="1" id="KW-1133">Transmembrane helix</keyword>
<dbReference type="AlphaFoldDB" id="A0A4V3BBB6"/>
<keyword evidence="2" id="KW-0732">Signal</keyword>
<evidence type="ECO:0000256" key="1">
    <source>
        <dbReference type="SAM" id="Phobius"/>
    </source>
</evidence>
<evidence type="ECO:0000313" key="4">
    <source>
        <dbReference type="Proteomes" id="UP000294562"/>
    </source>
</evidence>
<keyword evidence="1" id="KW-0472">Membrane</keyword>
<feature type="chain" id="PRO_5020415487" description="VPLPA-CTERM sorting domain-containing protein" evidence="2">
    <location>
        <begin position="28"/>
        <end position="264"/>
    </location>
</feature>
<evidence type="ECO:0000256" key="2">
    <source>
        <dbReference type="SAM" id="SignalP"/>
    </source>
</evidence>
<feature type="transmembrane region" description="Helical" evidence="1">
    <location>
        <begin position="234"/>
        <end position="253"/>
    </location>
</feature>
<evidence type="ECO:0000313" key="3">
    <source>
        <dbReference type="EMBL" id="TDL86449.1"/>
    </source>
</evidence>
<dbReference type="Proteomes" id="UP000294562">
    <property type="component" value="Unassembled WGS sequence"/>
</dbReference>
<keyword evidence="1" id="KW-0812">Transmembrane</keyword>
<reference evidence="3 4" key="1">
    <citation type="submission" date="2019-03" db="EMBL/GenBank/DDBJ databases">
        <title>Rhodobacteraceae bacterium SM1902, a new member of the family Rhodobacteraceae isolated from Yantai.</title>
        <authorList>
            <person name="Sun Y."/>
        </authorList>
    </citation>
    <scope>NUCLEOTIDE SEQUENCE [LARGE SCALE GENOMIC DNA]</scope>
    <source>
        <strain evidence="3 4">SM1902</strain>
    </source>
</reference>
<name>A0A4V3BBB6_9RHOB</name>